<protein>
    <submittedName>
        <fullName evidence="2">Uncharacterized protein</fullName>
    </submittedName>
</protein>
<feature type="compositionally biased region" description="Polar residues" evidence="1">
    <location>
        <begin position="170"/>
        <end position="179"/>
    </location>
</feature>
<dbReference type="EMBL" id="MU857647">
    <property type="protein sequence ID" value="KAK4247786.1"/>
    <property type="molecule type" value="Genomic_DNA"/>
</dbReference>
<evidence type="ECO:0000313" key="2">
    <source>
        <dbReference type="EMBL" id="KAK4247786.1"/>
    </source>
</evidence>
<dbReference type="GO" id="GO:0000407">
    <property type="term" value="C:phagophore assembly site"/>
    <property type="evidence" value="ECO:0007669"/>
    <property type="project" value="TreeGrafter"/>
</dbReference>
<feature type="compositionally biased region" description="Low complexity" evidence="1">
    <location>
        <begin position="274"/>
        <end position="283"/>
    </location>
</feature>
<sequence>MSTFGCPSTAATLSTREHAGEFDVTVEFLLQMASYLTERHTSQLRAHMLRAAAARGSNAPSPVPGAEHPGNSQFAMDPMRRASLGTGRAPSALSIRKDAATPVAKNGDEVGTAGPVLAVNNAISVRPGSSRNPSTNPAVPYQTQQDQPGIRPGTATRLGDPARRRFSRLPTPSSNQPQPLQRHLQQDAPEIPPSSPAASTTSSSSSSSSDSYVESRIIRRPPRFQKPPKDPRTGGNGPFDDDDDDDDEPAFLPFMQQGATSGSGQDLGATLRGNNNRNPNNSNVSMRELAGRGRPVSALAGAGTVTMRATAGGSGDDAVGIASQSHSQTSDSSVGSAAVVPRRPATAGPYTGDHQGRRAPAVAIAGGAGQQQGPLSPRRTAELAAARSARTARGASREGSEGTPSMGSSFSDLDDASVTQSALEEALASRMQDGTIGSRMSVIGGTIGQAFRSRYLPKPNRQ</sequence>
<dbReference type="GO" id="GO:0000045">
    <property type="term" value="P:autophagosome assembly"/>
    <property type="evidence" value="ECO:0007669"/>
    <property type="project" value="InterPro"/>
</dbReference>
<feature type="compositionally biased region" description="Low complexity" evidence="1">
    <location>
        <begin position="196"/>
        <end position="209"/>
    </location>
</feature>
<dbReference type="PANTHER" id="PTHR40012:SF1">
    <property type="entry name" value="AUTOPHAGY-RELATED PROTEIN 29"/>
    <property type="match status" value="1"/>
</dbReference>
<gene>
    <name evidence="2" type="ORF">C7999DRAFT_40904</name>
</gene>
<feature type="region of interest" description="Disordered" evidence="1">
    <location>
        <begin position="124"/>
        <end position="441"/>
    </location>
</feature>
<feature type="compositionally biased region" description="Polar residues" evidence="1">
    <location>
        <begin position="402"/>
        <end position="422"/>
    </location>
</feature>
<dbReference type="Proteomes" id="UP001303647">
    <property type="component" value="Unassembled WGS sequence"/>
</dbReference>
<evidence type="ECO:0000313" key="3">
    <source>
        <dbReference type="Proteomes" id="UP001303647"/>
    </source>
</evidence>
<dbReference type="AlphaFoldDB" id="A0AAN7HFJ4"/>
<feature type="compositionally biased region" description="Low complexity" evidence="1">
    <location>
        <begin position="382"/>
        <end position="394"/>
    </location>
</feature>
<dbReference type="InterPro" id="IPR039113">
    <property type="entry name" value="ATG29"/>
</dbReference>
<name>A0AAN7HFJ4_9PEZI</name>
<feature type="compositionally biased region" description="Polar residues" evidence="1">
    <location>
        <begin position="124"/>
        <end position="147"/>
    </location>
</feature>
<feature type="compositionally biased region" description="Low complexity" evidence="1">
    <location>
        <begin position="323"/>
        <end position="336"/>
    </location>
</feature>
<proteinExistence type="predicted"/>
<evidence type="ECO:0000256" key="1">
    <source>
        <dbReference type="SAM" id="MobiDB-lite"/>
    </source>
</evidence>
<dbReference type="PANTHER" id="PTHR40012">
    <property type="entry name" value="AUTOPHAGY-RELATED PROTEIN 29"/>
    <property type="match status" value="1"/>
</dbReference>
<reference evidence="2" key="2">
    <citation type="submission" date="2023-05" db="EMBL/GenBank/DDBJ databases">
        <authorList>
            <consortium name="Lawrence Berkeley National Laboratory"/>
            <person name="Steindorff A."/>
            <person name="Hensen N."/>
            <person name="Bonometti L."/>
            <person name="Westerberg I."/>
            <person name="Brannstrom I.O."/>
            <person name="Guillou S."/>
            <person name="Cros-Aarteil S."/>
            <person name="Calhoun S."/>
            <person name="Haridas S."/>
            <person name="Kuo A."/>
            <person name="Mondo S."/>
            <person name="Pangilinan J."/>
            <person name="Riley R."/>
            <person name="Labutti K."/>
            <person name="Andreopoulos B."/>
            <person name="Lipzen A."/>
            <person name="Chen C."/>
            <person name="Yanf M."/>
            <person name="Daum C."/>
            <person name="Ng V."/>
            <person name="Clum A."/>
            <person name="Ohm R."/>
            <person name="Martin F."/>
            <person name="Silar P."/>
            <person name="Natvig D."/>
            <person name="Lalanne C."/>
            <person name="Gautier V."/>
            <person name="Ament-Velasquez S.L."/>
            <person name="Kruys A."/>
            <person name="Hutchinson M.I."/>
            <person name="Powell A.J."/>
            <person name="Barry K."/>
            <person name="Miller A.N."/>
            <person name="Grigoriev I.V."/>
            <person name="Debuchy R."/>
            <person name="Gladieux P."/>
            <person name="Thoren M.H."/>
            <person name="Johannesson H."/>
        </authorList>
    </citation>
    <scope>NUCLEOTIDE SEQUENCE</scope>
    <source>
        <strain evidence="2">CBS 359.72</strain>
    </source>
</reference>
<feature type="compositionally biased region" description="Acidic residues" evidence="1">
    <location>
        <begin position="239"/>
        <end position="249"/>
    </location>
</feature>
<keyword evidence="3" id="KW-1185">Reference proteome</keyword>
<organism evidence="2 3">
    <name type="scientific">Corynascus novoguineensis</name>
    <dbReference type="NCBI Taxonomy" id="1126955"/>
    <lineage>
        <taxon>Eukaryota</taxon>
        <taxon>Fungi</taxon>
        <taxon>Dikarya</taxon>
        <taxon>Ascomycota</taxon>
        <taxon>Pezizomycotina</taxon>
        <taxon>Sordariomycetes</taxon>
        <taxon>Sordariomycetidae</taxon>
        <taxon>Sordariales</taxon>
        <taxon>Chaetomiaceae</taxon>
        <taxon>Corynascus</taxon>
    </lineage>
</organism>
<comment type="caution">
    <text evidence="2">The sequence shown here is derived from an EMBL/GenBank/DDBJ whole genome shotgun (WGS) entry which is preliminary data.</text>
</comment>
<reference evidence="2" key="1">
    <citation type="journal article" date="2023" name="Mol. Phylogenet. Evol.">
        <title>Genome-scale phylogeny and comparative genomics of the fungal order Sordariales.</title>
        <authorList>
            <person name="Hensen N."/>
            <person name="Bonometti L."/>
            <person name="Westerberg I."/>
            <person name="Brannstrom I.O."/>
            <person name="Guillou S."/>
            <person name="Cros-Aarteil S."/>
            <person name="Calhoun S."/>
            <person name="Haridas S."/>
            <person name="Kuo A."/>
            <person name="Mondo S."/>
            <person name="Pangilinan J."/>
            <person name="Riley R."/>
            <person name="LaButti K."/>
            <person name="Andreopoulos B."/>
            <person name="Lipzen A."/>
            <person name="Chen C."/>
            <person name="Yan M."/>
            <person name="Daum C."/>
            <person name="Ng V."/>
            <person name="Clum A."/>
            <person name="Steindorff A."/>
            <person name="Ohm R.A."/>
            <person name="Martin F."/>
            <person name="Silar P."/>
            <person name="Natvig D.O."/>
            <person name="Lalanne C."/>
            <person name="Gautier V."/>
            <person name="Ament-Velasquez S.L."/>
            <person name="Kruys A."/>
            <person name="Hutchinson M.I."/>
            <person name="Powell A.J."/>
            <person name="Barry K."/>
            <person name="Miller A.N."/>
            <person name="Grigoriev I.V."/>
            <person name="Debuchy R."/>
            <person name="Gladieux P."/>
            <person name="Hiltunen Thoren M."/>
            <person name="Johannesson H."/>
        </authorList>
    </citation>
    <scope>NUCLEOTIDE SEQUENCE</scope>
    <source>
        <strain evidence="2">CBS 359.72</strain>
    </source>
</reference>
<accession>A0AAN7HFJ4</accession>